<accession>A0A518D374</accession>
<keyword evidence="4" id="KW-0732">Signal</keyword>
<feature type="chain" id="PRO_5022191841" evidence="4">
    <location>
        <begin position="22"/>
        <end position="576"/>
    </location>
</feature>
<gene>
    <name evidence="5" type="ORF">Pla163_30770</name>
</gene>
<dbReference type="SUPFAM" id="SSF48452">
    <property type="entry name" value="TPR-like"/>
    <property type="match status" value="2"/>
</dbReference>
<keyword evidence="6" id="KW-1185">Reference proteome</keyword>
<dbReference type="InterPro" id="IPR011990">
    <property type="entry name" value="TPR-like_helical_dom_sf"/>
</dbReference>
<feature type="signal peptide" evidence="4">
    <location>
        <begin position="1"/>
        <end position="21"/>
    </location>
</feature>
<name>A0A518D374_9BACT</name>
<dbReference type="RefSeq" id="WP_145190213.1">
    <property type="nucleotide sequence ID" value="NZ_CP036290.1"/>
</dbReference>
<evidence type="ECO:0000256" key="2">
    <source>
        <dbReference type="ARBA" id="ARBA00022803"/>
    </source>
</evidence>
<evidence type="ECO:0000256" key="1">
    <source>
        <dbReference type="ARBA" id="ARBA00022737"/>
    </source>
</evidence>
<dbReference type="OrthoDB" id="283508at2"/>
<reference evidence="5 6" key="1">
    <citation type="submission" date="2019-02" db="EMBL/GenBank/DDBJ databases">
        <title>Deep-cultivation of Planctomycetes and their phenomic and genomic characterization uncovers novel biology.</title>
        <authorList>
            <person name="Wiegand S."/>
            <person name="Jogler M."/>
            <person name="Boedeker C."/>
            <person name="Pinto D."/>
            <person name="Vollmers J."/>
            <person name="Rivas-Marin E."/>
            <person name="Kohn T."/>
            <person name="Peeters S.H."/>
            <person name="Heuer A."/>
            <person name="Rast P."/>
            <person name="Oberbeckmann S."/>
            <person name="Bunk B."/>
            <person name="Jeske O."/>
            <person name="Meyerdierks A."/>
            <person name="Storesund J.E."/>
            <person name="Kallscheuer N."/>
            <person name="Luecker S."/>
            <person name="Lage O.M."/>
            <person name="Pohl T."/>
            <person name="Merkel B.J."/>
            <person name="Hornburger P."/>
            <person name="Mueller R.-W."/>
            <person name="Bruemmer F."/>
            <person name="Labrenz M."/>
            <person name="Spormann A.M."/>
            <person name="Op den Camp H."/>
            <person name="Overmann J."/>
            <person name="Amann R."/>
            <person name="Jetten M.S.M."/>
            <person name="Mascher T."/>
            <person name="Medema M.H."/>
            <person name="Devos D.P."/>
            <person name="Kaster A.-K."/>
            <person name="Ovreas L."/>
            <person name="Rohde M."/>
            <person name="Galperin M.Y."/>
            <person name="Jogler C."/>
        </authorList>
    </citation>
    <scope>NUCLEOTIDE SEQUENCE [LARGE SCALE GENOMIC DNA]</scope>
    <source>
        <strain evidence="5 6">Pla163</strain>
    </source>
</reference>
<proteinExistence type="predicted"/>
<dbReference type="Gene3D" id="1.25.40.10">
    <property type="entry name" value="Tetratricopeptide repeat domain"/>
    <property type="match status" value="3"/>
</dbReference>
<protein>
    <submittedName>
        <fullName evidence="5">Tetratricopeptide repeat protein</fullName>
    </submittedName>
</protein>
<dbReference type="InterPro" id="IPR019734">
    <property type="entry name" value="TPR_rpt"/>
</dbReference>
<evidence type="ECO:0000313" key="6">
    <source>
        <dbReference type="Proteomes" id="UP000319342"/>
    </source>
</evidence>
<keyword evidence="1" id="KW-0677">Repeat</keyword>
<dbReference type="SMART" id="SM00028">
    <property type="entry name" value="TPR"/>
    <property type="match status" value="4"/>
</dbReference>
<sequence precursor="true">MQLLSILCALPLAALPVRLHAAPCVEPPAPATASDAVALRDEVDDLIEKGRAALDESKLVEAEEAFQAAANLDEARGRIWLLRLELSRGSAEEVLGQLGQLRRAGNEGPDYTYLWGIAFATKVERDLAAGDTTQAGFMIADARRELAAAIAADPTRYRDAHLYLARVCRHDGDSAASMAAAESAIEHYPGSVEAHELMGRGALGVYASIMGDEAQKERAAKMLEKAVASTTKAIELCGRPRGEGERGYLASLDTLLGDIHAFGGDLDAAAAAYGAAIGQEPAGFDYGRAYGTLGVEKMLAALESGRAAFAKRAARTDARMATVDWWLGYTLLAFNDPARYEEGEKAFMRSLELWPAYTANWYYIGRLRFSGGKHAEAIEAFKTLAEIDRASLVSSVANDAPGVNVLYGLIRHCMEQNPPALLDAGFCSEIQAEAFPQNHKFWNNVGLFYRDAADMHVGRKGRTGMSEKERETYMPMYETSFAAYEKALALDPENPGYLNDGAVILHFYLEREYDRALEMYAQATRFATELLAEGTLKGEEKGIVELALRDSRNNRRLLEAKIERQKEKDGEKDGGR</sequence>
<keyword evidence="2 3" id="KW-0802">TPR repeat</keyword>
<dbReference type="PROSITE" id="PS50005">
    <property type="entry name" value="TPR"/>
    <property type="match status" value="1"/>
</dbReference>
<dbReference type="Proteomes" id="UP000319342">
    <property type="component" value="Chromosome"/>
</dbReference>
<evidence type="ECO:0000256" key="3">
    <source>
        <dbReference type="PROSITE-ProRule" id="PRU00339"/>
    </source>
</evidence>
<dbReference type="PANTHER" id="PTHR44858">
    <property type="entry name" value="TETRATRICOPEPTIDE REPEAT PROTEIN 6"/>
    <property type="match status" value="1"/>
</dbReference>
<dbReference type="EMBL" id="CP036290">
    <property type="protein sequence ID" value="QDU85930.1"/>
    <property type="molecule type" value="Genomic_DNA"/>
</dbReference>
<feature type="repeat" description="TPR" evidence="3">
    <location>
        <begin position="358"/>
        <end position="391"/>
    </location>
</feature>
<dbReference type="PANTHER" id="PTHR44858:SF1">
    <property type="entry name" value="UDP-N-ACETYLGLUCOSAMINE--PEPTIDE N-ACETYLGLUCOSAMINYLTRANSFERASE SPINDLY-RELATED"/>
    <property type="match status" value="1"/>
</dbReference>
<dbReference type="InterPro" id="IPR050498">
    <property type="entry name" value="Ycf3"/>
</dbReference>
<evidence type="ECO:0000256" key="4">
    <source>
        <dbReference type="SAM" id="SignalP"/>
    </source>
</evidence>
<organism evidence="5 6">
    <name type="scientific">Rohdeia mirabilis</name>
    <dbReference type="NCBI Taxonomy" id="2528008"/>
    <lineage>
        <taxon>Bacteria</taxon>
        <taxon>Pseudomonadati</taxon>
        <taxon>Planctomycetota</taxon>
        <taxon>Planctomycetia</taxon>
        <taxon>Planctomycetia incertae sedis</taxon>
        <taxon>Rohdeia</taxon>
    </lineage>
</organism>
<evidence type="ECO:0000313" key="5">
    <source>
        <dbReference type="EMBL" id="QDU85930.1"/>
    </source>
</evidence>
<dbReference type="AlphaFoldDB" id="A0A518D374"/>